<gene>
    <name evidence="3" type="ORF">METZ01_LOCUS114345</name>
</gene>
<dbReference type="Pfam" id="PF13174">
    <property type="entry name" value="TPR_6"/>
    <property type="match status" value="1"/>
</dbReference>
<dbReference type="EMBL" id="UINC01014417">
    <property type="protein sequence ID" value="SVA61491.1"/>
    <property type="molecule type" value="Genomic_DNA"/>
</dbReference>
<dbReference type="SUPFAM" id="SSF48452">
    <property type="entry name" value="TPR-like"/>
    <property type="match status" value="1"/>
</dbReference>
<protein>
    <submittedName>
        <fullName evidence="3">Uncharacterized protein</fullName>
    </submittedName>
</protein>
<dbReference type="SMART" id="SM00028">
    <property type="entry name" value="TPR"/>
    <property type="match status" value="5"/>
</dbReference>
<reference evidence="3" key="1">
    <citation type="submission" date="2018-05" db="EMBL/GenBank/DDBJ databases">
        <authorList>
            <person name="Lanie J.A."/>
            <person name="Ng W.-L."/>
            <person name="Kazmierczak K.M."/>
            <person name="Andrzejewski T.M."/>
            <person name="Davidsen T.M."/>
            <person name="Wayne K.J."/>
            <person name="Tettelin H."/>
            <person name="Glass J.I."/>
            <person name="Rusch D."/>
            <person name="Podicherti R."/>
            <person name="Tsui H.-C.T."/>
            <person name="Winkler M.E."/>
        </authorList>
    </citation>
    <scope>NUCLEOTIDE SEQUENCE</scope>
</reference>
<dbReference type="PANTHER" id="PTHR12558:SF13">
    <property type="entry name" value="CELL DIVISION CYCLE PROTEIN 27 HOMOLOG"/>
    <property type="match status" value="1"/>
</dbReference>
<organism evidence="3">
    <name type="scientific">marine metagenome</name>
    <dbReference type="NCBI Taxonomy" id="408172"/>
    <lineage>
        <taxon>unclassified sequences</taxon>
        <taxon>metagenomes</taxon>
        <taxon>ecological metagenomes</taxon>
    </lineage>
</organism>
<dbReference type="Gene3D" id="1.25.40.10">
    <property type="entry name" value="Tetratricopeptide repeat domain"/>
    <property type="match status" value="2"/>
</dbReference>
<dbReference type="InterPro" id="IPR011990">
    <property type="entry name" value="TPR-like_helical_dom_sf"/>
</dbReference>
<dbReference type="PROSITE" id="PS50005">
    <property type="entry name" value="TPR"/>
    <property type="match status" value="2"/>
</dbReference>
<proteinExistence type="predicted"/>
<dbReference type="InterPro" id="IPR019734">
    <property type="entry name" value="TPR_rpt"/>
</dbReference>
<name>A0A381XAH4_9ZZZZ</name>
<dbReference type="Pfam" id="PF07719">
    <property type="entry name" value="TPR_2"/>
    <property type="match status" value="1"/>
</dbReference>
<evidence type="ECO:0000256" key="2">
    <source>
        <dbReference type="ARBA" id="ARBA00022803"/>
    </source>
</evidence>
<keyword evidence="2" id="KW-0802">TPR repeat</keyword>
<sequence length="406" mass="47976">MSFFDYEEANTYYENSDIENLNDSDLEKKLLAYVNTNSLDKASKVAKEILRNDNSNQDAWLVYLTHAKLNNINEPFYELKKQHGVEELSIIKFVFYNNYQIKRNNDDIAQSLLDIVQASNANNNELQGFDYLLFYLSLSLNLNPKFNESFFITAQLYQMMKNYEKAEKFYNKVHKDHNLYLESQKNIAINKKHQNNTKKAEEELISLIDLYPSNENLFVSLADLYKSTKQYKRAIPYYSIVLNNQDLDEDQQWRLLYMRGICYERINNWESAEEDFLKSLDINPESPQVLNYLAYSWIEKNVFLNESLKMLKKAYEKNPKSHYILDSLAWAHFKKNNLKIASKLMEEVIIRAPAEAISLDHLGDIYFAMGRRREALYMWRQAIDLAEPEDNIIDKILIKFDKYNAG</sequence>
<dbReference type="InterPro" id="IPR013105">
    <property type="entry name" value="TPR_2"/>
</dbReference>
<keyword evidence="1" id="KW-0677">Repeat</keyword>
<dbReference type="Pfam" id="PF13181">
    <property type="entry name" value="TPR_8"/>
    <property type="match status" value="1"/>
</dbReference>
<evidence type="ECO:0000313" key="3">
    <source>
        <dbReference type="EMBL" id="SVA61491.1"/>
    </source>
</evidence>
<accession>A0A381XAH4</accession>
<evidence type="ECO:0000256" key="1">
    <source>
        <dbReference type="ARBA" id="ARBA00022737"/>
    </source>
</evidence>
<dbReference type="PANTHER" id="PTHR12558">
    <property type="entry name" value="CELL DIVISION CYCLE 16,23,27"/>
    <property type="match status" value="1"/>
</dbReference>
<dbReference type="AlphaFoldDB" id="A0A381XAH4"/>
<dbReference type="Pfam" id="PF13374">
    <property type="entry name" value="TPR_10"/>
    <property type="match status" value="1"/>
</dbReference>